<evidence type="ECO:0000313" key="2">
    <source>
        <dbReference type="Proteomes" id="UP000247152"/>
    </source>
</evidence>
<dbReference type="AlphaFoldDB" id="A0A317TXQ0"/>
<sequence length="72" mass="8333">MQVLIKAKTTNKKQYSTHFVNVGDVHLNNTEKIKFLNQKEISGNQCSYFTILNRGRTNLQTHVPKITTQKEI</sequence>
<gene>
    <name evidence="1" type="ORF">DGG96_18115</name>
</gene>
<evidence type="ECO:0000313" key="1">
    <source>
        <dbReference type="EMBL" id="PWY54241.1"/>
    </source>
</evidence>
<name>A0A317TXQ0_9GAMM</name>
<proteinExistence type="predicted"/>
<reference evidence="1 2" key="1">
    <citation type="submission" date="2018-05" db="EMBL/GenBank/DDBJ databases">
        <title>Legionella qingyii sp.nov., whole genome shotgun sequence.</title>
        <authorList>
            <person name="Wu H."/>
            <person name="Zhu Q."/>
            <person name="Hu C."/>
        </authorList>
    </citation>
    <scope>NUCLEOTIDE SEQUENCE [LARGE SCALE GENOMIC DNA]</scope>
    <source>
        <strain evidence="1 2">HEB18</strain>
    </source>
</reference>
<accession>A0A317TXQ0</accession>
<organism evidence="1 2">
    <name type="scientific">Legionella qingyii</name>
    <dbReference type="NCBI Taxonomy" id="2184757"/>
    <lineage>
        <taxon>Bacteria</taxon>
        <taxon>Pseudomonadati</taxon>
        <taxon>Pseudomonadota</taxon>
        <taxon>Gammaproteobacteria</taxon>
        <taxon>Legionellales</taxon>
        <taxon>Legionellaceae</taxon>
        <taxon>Legionella</taxon>
    </lineage>
</organism>
<comment type="caution">
    <text evidence="1">The sequence shown here is derived from an EMBL/GenBank/DDBJ whole genome shotgun (WGS) entry which is preliminary data.</text>
</comment>
<protein>
    <submittedName>
        <fullName evidence="1">Uncharacterized protein</fullName>
    </submittedName>
</protein>
<dbReference type="Proteomes" id="UP000247152">
    <property type="component" value="Unassembled WGS sequence"/>
</dbReference>
<dbReference type="EMBL" id="QHJG01000040">
    <property type="protein sequence ID" value="PWY54241.1"/>
    <property type="molecule type" value="Genomic_DNA"/>
</dbReference>